<proteinExistence type="predicted"/>
<evidence type="ECO:0000313" key="2">
    <source>
        <dbReference type="Proteomes" id="UP000249762"/>
    </source>
</evidence>
<dbReference type="EMBL" id="QKVO01000009">
    <property type="protein sequence ID" value="RAO94959.1"/>
    <property type="molecule type" value="Genomic_DNA"/>
</dbReference>
<keyword evidence="2" id="KW-1185">Reference proteome</keyword>
<name>A0A328PV34_9MOLU</name>
<organism evidence="1 2">
    <name type="scientific">Mycoplasma wenyonii</name>
    <dbReference type="NCBI Taxonomy" id="65123"/>
    <lineage>
        <taxon>Bacteria</taxon>
        <taxon>Bacillati</taxon>
        <taxon>Mycoplasmatota</taxon>
        <taxon>Mollicutes</taxon>
        <taxon>Mycoplasmataceae</taxon>
        <taxon>Mycoplasma</taxon>
    </lineage>
</organism>
<evidence type="ECO:0000313" key="1">
    <source>
        <dbReference type="EMBL" id="RAO94959.1"/>
    </source>
</evidence>
<dbReference type="OrthoDB" id="403124at2"/>
<dbReference type="AlphaFoldDB" id="A0A328PV34"/>
<sequence length="182" mass="20257">MSVGAKILTGFPIISGVSAYPLAVVVKNQQLNVLAETPPPRLDREVTNFSPIEELKQEGHDGCVPVKGRGGYATLYACLKTVGQELQTTFYHYDRYAKAPDKKINQIISINYVSSSKVTMQLKDVGNKPLKLPPFWMGKWPTRQEVKPEDQCKFTKDSSNSGNKITYTLICSGQEVQEGIQF</sequence>
<dbReference type="Proteomes" id="UP000249762">
    <property type="component" value="Unassembled WGS sequence"/>
</dbReference>
<protein>
    <submittedName>
        <fullName evidence="1">Uncharacterized protein</fullName>
    </submittedName>
</protein>
<dbReference type="RefSeq" id="WP_112665589.1">
    <property type="nucleotide sequence ID" value="NZ_QKVO01000009.1"/>
</dbReference>
<reference evidence="2" key="1">
    <citation type="submission" date="2018-06" db="EMBL/GenBank/DDBJ databases">
        <authorList>
            <person name="Martinez Ocampo F."/>
            <person name="Quiroz Castaneda R.E."/>
            <person name="Rojas Lopez X."/>
        </authorList>
    </citation>
    <scope>NUCLEOTIDE SEQUENCE [LARGE SCALE GENOMIC DNA]</scope>
    <source>
        <strain evidence="2">INIFAP02</strain>
    </source>
</reference>
<gene>
    <name evidence="1" type="ORF">DNK47_02335</name>
</gene>
<comment type="caution">
    <text evidence="1">The sequence shown here is derived from an EMBL/GenBank/DDBJ whole genome shotgun (WGS) entry which is preliminary data.</text>
</comment>
<accession>A0A328PV34</accession>